<dbReference type="Pfam" id="PF16940">
    <property type="entry name" value="Tic110"/>
    <property type="match status" value="1"/>
</dbReference>
<keyword evidence="2" id="KW-1185">Reference proteome</keyword>
<accession>J3LAX1</accession>
<sequence length="66" mass="7170">MAFVGGMVLSTTNMVGAAVVNSIMSKVTFVGLHNYVTGYDDATKVESHEVEAIARKYSMYKHIVIS</sequence>
<proteinExistence type="predicted"/>
<name>J3LAX1_ORYBR</name>
<dbReference type="Gramene" id="OB02G17880.1">
    <property type="protein sequence ID" value="OB02G17880.1"/>
    <property type="gene ID" value="OB02G17880"/>
</dbReference>
<protein>
    <submittedName>
        <fullName evidence="1">Uncharacterized protein</fullName>
    </submittedName>
</protein>
<dbReference type="Proteomes" id="UP000006038">
    <property type="component" value="Unassembled WGS sequence"/>
</dbReference>
<dbReference type="STRING" id="4533.J3LAX1"/>
<organism evidence="1">
    <name type="scientific">Oryza brachyantha</name>
    <name type="common">malo sina</name>
    <dbReference type="NCBI Taxonomy" id="4533"/>
    <lineage>
        <taxon>Eukaryota</taxon>
        <taxon>Viridiplantae</taxon>
        <taxon>Streptophyta</taxon>
        <taxon>Embryophyta</taxon>
        <taxon>Tracheophyta</taxon>
        <taxon>Spermatophyta</taxon>
        <taxon>Magnoliopsida</taxon>
        <taxon>Liliopsida</taxon>
        <taxon>Poales</taxon>
        <taxon>Poaceae</taxon>
        <taxon>BOP clade</taxon>
        <taxon>Oryzoideae</taxon>
        <taxon>Oryzeae</taxon>
        <taxon>Oryzinae</taxon>
        <taxon>Oryza</taxon>
    </lineage>
</organism>
<evidence type="ECO:0000313" key="2">
    <source>
        <dbReference type="Proteomes" id="UP000006038"/>
    </source>
</evidence>
<dbReference type="InterPro" id="IPR031610">
    <property type="entry name" value="TIC110"/>
</dbReference>
<dbReference type="HOGENOM" id="CLU_2835231_0_0_1"/>
<evidence type="ECO:0000313" key="1">
    <source>
        <dbReference type="EnsemblPlants" id="OB02G17880.1"/>
    </source>
</evidence>
<dbReference type="AlphaFoldDB" id="J3LAX1"/>
<reference evidence="1" key="1">
    <citation type="submission" date="2013-04" db="UniProtKB">
        <authorList>
            <consortium name="EnsemblPlants"/>
        </authorList>
    </citation>
    <scope>IDENTIFICATION</scope>
</reference>
<dbReference type="EnsemblPlants" id="OB02G17880.1">
    <property type="protein sequence ID" value="OB02G17880.1"/>
    <property type="gene ID" value="OB02G17880"/>
</dbReference>